<protein>
    <recommendedName>
        <fullName evidence="2">Complex 1 LYR protein domain-containing protein</fullName>
    </recommendedName>
</protein>
<name>T1G2B9_HELRO</name>
<reference evidence="4" key="3">
    <citation type="submission" date="2015-06" db="UniProtKB">
        <authorList>
            <consortium name="EnsemblMetazoa"/>
        </authorList>
    </citation>
    <scope>IDENTIFICATION</scope>
</reference>
<reference evidence="5" key="1">
    <citation type="submission" date="2012-12" db="EMBL/GenBank/DDBJ databases">
        <authorList>
            <person name="Hellsten U."/>
            <person name="Grimwood J."/>
            <person name="Chapman J.A."/>
            <person name="Shapiro H."/>
            <person name="Aerts A."/>
            <person name="Otillar R.P."/>
            <person name="Terry A.Y."/>
            <person name="Boore J.L."/>
            <person name="Simakov O."/>
            <person name="Marletaz F."/>
            <person name="Cho S.-J."/>
            <person name="Edsinger-Gonzales E."/>
            <person name="Havlak P."/>
            <person name="Kuo D.-H."/>
            <person name="Larsson T."/>
            <person name="Lv J."/>
            <person name="Arendt D."/>
            <person name="Savage R."/>
            <person name="Osoegawa K."/>
            <person name="de Jong P."/>
            <person name="Lindberg D.R."/>
            <person name="Seaver E.C."/>
            <person name="Weisblat D.A."/>
            <person name="Putnam N.H."/>
            <person name="Grigoriev I.V."/>
            <person name="Rokhsar D.S."/>
        </authorList>
    </citation>
    <scope>NUCLEOTIDE SEQUENCE</scope>
</reference>
<evidence type="ECO:0000313" key="5">
    <source>
        <dbReference type="Proteomes" id="UP000015101"/>
    </source>
</evidence>
<gene>
    <name evidence="4" type="primary">20215217</name>
    <name evidence="3" type="ORF">HELRODRAFT_75876</name>
</gene>
<dbReference type="eggNOG" id="KOG3801">
    <property type="taxonomic scope" value="Eukaryota"/>
</dbReference>
<dbReference type="GO" id="GO:0016226">
    <property type="term" value="P:iron-sulfur cluster assembly"/>
    <property type="evidence" value="ECO:0000318"/>
    <property type="project" value="GO_Central"/>
</dbReference>
<dbReference type="CDD" id="cd20264">
    <property type="entry name" value="Complex1_LYR_LYRM4"/>
    <property type="match status" value="1"/>
</dbReference>
<accession>T1G2B9</accession>
<evidence type="ECO:0000313" key="3">
    <source>
        <dbReference type="EMBL" id="ESO07783.1"/>
    </source>
</evidence>
<dbReference type="RefSeq" id="XP_009014394.1">
    <property type="nucleotide sequence ID" value="XM_009016146.1"/>
</dbReference>
<dbReference type="Proteomes" id="UP000015101">
    <property type="component" value="Unassembled WGS sequence"/>
</dbReference>
<dbReference type="PANTHER" id="PTHR13166">
    <property type="entry name" value="PROTEIN C6ORF149"/>
    <property type="match status" value="1"/>
</dbReference>
<dbReference type="GeneID" id="20215217"/>
<reference evidence="3 5" key="2">
    <citation type="journal article" date="2013" name="Nature">
        <title>Insights into bilaterian evolution from three spiralian genomes.</title>
        <authorList>
            <person name="Simakov O."/>
            <person name="Marletaz F."/>
            <person name="Cho S.J."/>
            <person name="Edsinger-Gonzales E."/>
            <person name="Havlak P."/>
            <person name="Hellsten U."/>
            <person name="Kuo D.H."/>
            <person name="Larsson T."/>
            <person name="Lv J."/>
            <person name="Arendt D."/>
            <person name="Savage R."/>
            <person name="Osoegawa K."/>
            <person name="de Jong P."/>
            <person name="Grimwood J."/>
            <person name="Chapman J.A."/>
            <person name="Shapiro H."/>
            <person name="Aerts A."/>
            <person name="Otillar R.P."/>
            <person name="Terry A.Y."/>
            <person name="Boore J.L."/>
            <person name="Grigoriev I.V."/>
            <person name="Lindberg D.R."/>
            <person name="Seaver E.C."/>
            <person name="Weisblat D.A."/>
            <person name="Putnam N.H."/>
            <person name="Rokhsar D.S."/>
        </authorList>
    </citation>
    <scope>NUCLEOTIDE SEQUENCE</scope>
</reference>
<keyword evidence="5" id="KW-1185">Reference proteome</keyword>
<dbReference type="OrthoDB" id="275715at2759"/>
<dbReference type="CTD" id="20215217"/>
<dbReference type="PANTHER" id="PTHR13166:SF7">
    <property type="entry name" value="LYR MOTIF-CONTAINING PROTEIN 4"/>
    <property type="match status" value="1"/>
</dbReference>
<evidence type="ECO:0000259" key="2">
    <source>
        <dbReference type="Pfam" id="PF05347"/>
    </source>
</evidence>
<sequence length="93" mass="10957">MASSARKVVTLHLYKQLLRESQKFNNYNYRLYALRKIKDAFRSAKHETDVVKLDSAQKFAEESLRSIQRQVIISQFYKAPPLVVEKSPQQQQQ</sequence>
<organism evidence="4 5">
    <name type="scientific">Helobdella robusta</name>
    <name type="common">Californian leech</name>
    <dbReference type="NCBI Taxonomy" id="6412"/>
    <lineage>
        <taxon>Eukaryota</taxon>
        <taxon>Metazoa</taxon>
        <taxon>Spiralia</taxon>
        <taxon>Lophotrochozoa</taxon>
        <taxon>Annelida</taxon>
        <taxon>Clitellata</taxon>
        <taxon>Hirudinea</taxon>
        <taxon>Rhynchobdellida</taxon>
        <taxon>Glossiphoniidae</taxon>
        <taxon>Helobdella</taxon>
    </lineage>
</organism>
<dbReference type="AlphaFoldDB" id="T1G2B9"/>
<dbReference type="GO" id="GO:0005739">
    <property type="term" value="C:mitochondrion"/>
    <property type="evidence" value="ECO:0000318"/>
    <property type="project" value="GO_Central"/>
</dbReference>
<comment type="similarity">
    <text evidence="1">Belongs to the complex I LYR family.</text>
</comment>
<dbReference type="EMBL" id="KB096183">
    <property type="protein sequence ID" value="ESO07783.1"/>
    <property type="molecule type" value="Genomic_DNA"/>
</dbReference>
<dbReference type="STRING" id="6412.T1G2B9"/>
<proteinExistence type="inferred from homology"/>
<dbReference type="HOGENOM" id="CLU_120076_3_0_1"/>
<dbReference type="InterPro" id="IPR008011">
    <property type="entry name" value="Complex1_LYR_dom"/>
</dbReference>
<dbReference type="InterPro" id="IPR051522">
    <property type="entry name" value="ISC_assembly_LYR"/>
</dbReference>
<evidence type="ECO:0000313" key="4">
    <source>
        <dbReference type="EnsemblMetazoa" id="HelroP75876"/>
    </source>
</evidence>
<dbReference type="KEGG" id="hro:HELRODRAFT_75876"/>
<dbReference type="EnsemblMetazoa" id="HelroT75876">
    <property type="protein sequence ID" value="HelroP75876"/>
    <property type="gene ID" value="HelroG75876"/>
</dbReference>
<dbReference type="Pfam" id="PF05347">
    <property type="entry name" value="Complex1_LYR"/>
    <property type="match status" value="1"/>
</dbReference>
<feature type="domain" description="Complex 1 LYR protein" evidence="2">
    <location>
        <begin position="11"/>
        <end position="64"/>
    </location>
</feature>
<dbReference type="EMBL" id="AMQM01003522">
    <property type="status" value="NOT_ANNOTATED_CDS"/>
    <property type="molecule type" value="Genomic_DNA"/>
</dbReference>
<dbReference type="InParanoid" id="T1G2B9"/>
<dbReference type="FunCoup" id="T1G2B9">
    <property type="interactions" value="1670"/>
</dbReference>
<evidence type="ECO:0000256" key="1">
    <source>
        <dbReference type="ARBA" id="ARBA00009508"/>
    </source>
</evidence>
<dbReference type="OMA" id="DAFCENR"/>
<dbReference type="InterPro" id="IPR045297">
    <property type="entry name" value="Complex1_LYR_LYRM4"/>
</dbReference>
<dbReference type="GO" id="GO:1990221">
    <property type="term" value="C:L-cysteine desulfurase complex"/>
    <property type="evidence" value="ECO:0000318"/>
    <property type="project" value="GO_Central"/>
</dbReference>